<gene>
    <name evidence="1" type="ORF">ceV_118</name>
</gene>
<protein>
    <submittedName>
        <fullName evidence="1">Uncharacterized protein</fullName>
    </submittedName>
</protein>
<sequence length="70" mass="8447">MWKILSYIQKPIKFDSGLPKFIKDISNYINYNYIDNTTSLHRWCHITSEKYKTICDWETKLDNANRDNSL</sequence>
<organism evidence="1 2">
    <name type="scientific">Chrysochromulina ericina virus CeV-01B</name>
    <dbReference type="NCBI Taxonomy" id="3070830"/>
    <lineage>
        <taxon>Viruses</taxon>
        <taxon>Varidnaviria</taxon>
        <taxon>Bamfordvirae</taxon>
        <taxon>Nucleocytoviricota</taxon>
        <taxon>Megaviricetes</taxon>
        <taxon>Imitervirales</taxon>
        <taxon>Mesomimiviridae</taxon>
        <taxon>Tethysvirus</taxon>
        <taxon>Tethysvirus raunefjordenense</taxon>
    </lineage>
</organism>
<dbReference type="Proteomes" id="UP000203826">
    <property type="component" value="Segment"/>
</dbReference>
<dbReference type="KEGG" id="vg:26048985"/>
<proteinExistence type="predicted"/>
<keyword evidence="2" id="KW-1185">Reference proteome</keyword>
<reference evidence="1 2" key="1">
    <citation type="journal article" date="2015" name="Genome Announc.">
        <title>The 474-Kilobase-Pair Complete Genome Sequence of CeV-01B, a Virus Infecting Haptolina (Chrysochromulina) ericina (Prymnesiophyceae).</title>
        <authorList>
            <person name="Gallot-Lavallee L."/>
            <person name="Pagarete A."/>
            <person name="Legendre M."/>
            <person name="Santini S."/>
            <person name="Sandaa R.A."/>
            <person name="Himmelbauer H."/>
            <person name="Ogata H."/>
            <person name="Bratbak G."/>
            <person name="Claverie J.M."/>
        </authorList>
    </citation>
    <scope>NUCLEOTIDE SEQUENCE [LARGE SCALE GENOMIC DNA]</scope>
    <source>
        <strain evidence="1">CeV-01B</strain>
    </source>
</reference>
<evidence type="ECO:0000313" key="2">
    <source>
        <dbReference type="Proteomes" id="UP000203826"/>
    </source>
</evidence>
<name>A0A0N9R0N2_9VIRU</name>
<accession>A0A0N9R0N2</accession>
<dbReference type="EMBL" id="KT820662">
    <property type="protein sequence ID" value="ALH23024.1"/>
    <property type="molecule type" value="Genomic_DNA"/>
</dbReference>
<evidence type="ECO:0000313" key="1">
    <source>
        <dbReference type="EMBL" id="ALH23024.1"/>
    </source>
</evidence>